<dbReference type="InterPro" id="IPR010215">
    <property type="entry name" value="Transcription_antiterm_RfaH"/>
</dbReference>
<evidence type="ECO:0000256" key="2">
    <source>
        <dbReference type="ARBA" id="ARBA00023015"/>
    </source>
</evidence>
<evidence type="ECO:0000256" key="1">
    <source>
        <dbReference type="ARBA" id="ARBA00022814"/>
    </source>
</evidence>
<dbReference type="NCBIfam" id="TIGR01955">
    <property type="entry name" value="RfaH"/>
    <property type="match status" value="1"/>
</dbReference>
<dbReference type="SUPFAM" id="SSF82679">
    <property type="entry name" value="N-utilization substance G protein NusG, N-terminal domain"/>
    <property type="match status" value="1"/>
</dbReference>
<keyword evidence="3 4" id="KW-0804">Transcription</keyword>
<dbReference type="CDD" id="cd09892">
    <property type="entry name" value="NGN_SP_RfaH"/>
    <property type="match status" value="1"/>
</dbReference>
<evidence type="ECO:0000313" key="7">
    <source>
        <dbReference type="Proteomes" id="UP000031672"/>
    </source>
</evidence>
<dbReference type="GO" id="GO:0001073">
    <property type="term" value="F:transcription antitermination factor activity, DNA binding"/>
    <property type="evidence" value="ECO:0007669"/>
    <property type="project" value="UniProtKB-UniRule"/>
</dbReference>
<evidence type="ECO:0000256" key="3">
    <source>
        <dbReference type="ARBA" id="ARBA00023163"/>
    </source>
</evidence>
<dbReference type="AlphaFoldDB" id="A0A0C2K094"/>
<gene>
    <name evidence="4" type="primary">rfaH</name>
    <name evidence="6" type="ORF">OJ16_18850</name>
</gene>
<dbReference type="InterPro" id="IPR036735">
    <property type="entry name" value="NGN_dom_sf"/>
</dbReference>
<dbReference type="EMBL" id="JTKH01000025">
    <property type="protein sequence ID" value="KII75348.1"/>
    <property type="molecule type" value="Genomic_DNA"/>
</dbReference>
<proteinExistence type="inferred from homology"/>
<comment type="subunit">
    <text evidence="4">Interacts with both the nontemplate DNA and the RNA polymerase (RNAP).</text>
</comment>
<keyword evidence="2 4" id="KW-0805">Transcription regulation</keyword>
<dbReference type="HAMAP" id="MF_00951">
    <property type="entry name" value="RfaH"/>
    <property type="match status" value="1"/>
</dbReference>
<evidence type="ECO:0000259" key="5">
    <source>
        <dbReference type="SMART" id="SM00738"/>
    </source>
</evidence>
<accession>A0A0C2NRI6</accession>
<keyword evidence="1 4" id="KW-0889">Transcription antitermination</keyword>
<dbReference type="OrthoDB" id="9790639at2"/>
<dbReference type="RefSeq" id="WP_040992947.1">
    <property type="nucleotide sequence ID" value="NZ_JTKH01000025.1"/>
</dbReference>
<evidence type="ECO:0000256" key="4">
    <source>
        <dbReference type="HAMAP-Rule" id="MF_00951"/>
    </source>
</evidence>
<keyword evidence="7" id="KW-1185">Reference proteome</keyword>
<comment type="similarity">
    <text evidence="4">Belongs to the RfaH family.</text>
</comment>
<comment type="function">
    <text evidence="4">Enhances distal genes transcription elongation in a specialized subset of operons that encode extracytoplasmic components.</text>
</comment>
<reference evidence="6 7" key="1">
    <citation type="submission" date="2014-11" db="EMBL/GenBank/DDBJ databases">
        <title>Draft Genome Sequence of Vibrio piscirenalis strains CECT 8603T and CECT 8604, two marine Gammaproteobacterium isolated from cultured gilthead sea bream (Sparus aurata).</title>
        <authorList>
            <person name="Arahal D.R."/>
            <person name="Rodrigo-Torres L."/>
            <person name="Lucena T."/>
            <person name="Pujalte M.J."/>
        </authorList>
    </citation>
    <scope>NUCLEOTIDE SEQUENCE [LARGE SCALE GENOMIC DNA]</scope>
    <source>
        <strain evidence="6 7">DCR 1-4-2</strain>
    </source>
</reference>
<dbReference type="GO" id="GO:0005829">
    <property type="term" value="C:cytosol"/>
    <property type="evidence" value="ECO:0007669"/>
    <property type="project" value="TreeGrafter"/>
</dbReference>
<protein>
    <recommendedName>
        <fullName evidence="4">Transcription antitermination protein RfaH</fullName>
    </recommendedName>
</protein>
<dbReference type="InterPro" id="IPR006645">
    <property type="entry name" value="NGN-like_dom"/>
</dbReference>
<dbReference type="PANTHER" id="PTHR30265">
    <property type="entry name" value="RHO-INTERACTING TRANSCRIPTION TERMINATION FACTOR NUSG"/>
    <property type="match status" value="1"/>
</dbReference>
<dbReference type="SMART" id="SM00738">
    <property type="entry name" value="NGN"/>
    <property type="match status" value="1"/>
</dbReference>
<comment type="caution">
    <text evidence="6">The sequence shown here is derived from an EMBL/GenBank/DDBJ whole genome shotgun (WGS) entry which is preliminary data.</text>
</comment>
<dbReference type="GO" id="GO:0006354">
    <property type="term" value="P:DNA-templated transcription elongation"/>
    <property type="evidence" value="ECO:0007669"/>
    <property type="project" value="InterPro"/>
</dbReference>
<keyword evidence="4" id="KW-0238">DNA-binding</keyword>
<dbReference type="Gene3D" id="3.30.70.940">
    <property type="entry name" value="NusG, N-terminal domain"/>
    <property type="match status" value="1"/>
</dbReference>
<dbReference type="Proteomes" id="UP000031672">
    <property type="component" value="Unassembled WGS sequence"/>
</dbReference>
<name>A0A0C2K094_9VIBR</name>
<dbReference type="InterPro" id="IPR043425">
    <property type="entry name" value="NusG-like"/>
</dbReference>
<dbReference type="PANTHER" id="PTHR30265:SF7">
    <property type="entry name" value="TRANSCRIPTION ANTITERMINATION PROTEIN RFAH"/>
    <property type="match status" value="1"/>
</dbReference>
<dbReference type="GO" id="GO:0003677">
    <property type="term" value="F:DNA binding"/>
    <property type="evidence" value="ECO:0007669"/>
    <property type="project" value="UniProtKB-UniRule"/>
</dbReference>
<feature type="domain" description="NusG-like N-terminal" evidence="5">
    <location>
        <begin position="1"/>
        <end position="101"/>
    </location>
</feature>
<evidence type="ECO:0000313" key="6">
    <source>
        <dbReference type="EMBL" id="KII75348.1"/>
    </source>
</evidence>
<dbReference type="NCBIfam" id="NF006534">
    <property type="entry name" value="PRK09014.1"/>
    <property type="match status" value="1"/>
</dbReference>
<dbReference type="Pfam" id="PF02357">
    <property type="entry name" value="NusG"/>
    <property type="match status" value="1"/>
</dbReference>
<organism evidence="6 7">
    <name type="scientific">Vibrio renipiscarius</name>
    <dbReference type="NCBI Taxonomy" id="1461322"/>
    <lineage>
        <taxon>Bacteria</taxon>
        <taxon>Pseudomonadati</taxon>
        <taxon>Pseudomonadota</taxon>
        <taxon>Gammaproteobacteria</taxon>
        <taxon>Vibrionales</taxon>
        <taxon>Vibrionaceae</taxon>
        <taxon>Vibrio</taxon>
    </lineage>
</organism>
<accession>A0A0C2K094</accession>
<sequence length="166" mass="19171">MKYWYLLYCKRQEQARAKLHLENQGVECYYPDMLVEKIVRGKKELVTEALFPGYIFIQFDPDLGPSFTTIRSTRGVADFVRCGLLPQKVDQRIIDSLKQMDELKECRSQLPNKGDIVTLTQSEYKDLKAIYLEPDGERRSFLLVNILNKLVKVSVDNSSLDTDSPS</sequence>
<dbReference type="STRING" id="1461322.OJ16_18850"/>